<dbReference type="Pfam" id="PF08613">
    <property type="entry name" value="Cyclin"/>
    <property type="match status" value="1"/>
</dbReference>
<dbReference type="SUPFAM" id="SSF47954">
    <property type="entry name" value="Cyclin-like"/>
    <property type="match status" value="1"/>
</dbReference>
<evidence type="ECO:0000313" key="3">
    <source>
        <dbReference type="EMBL" id="OAO15929.1"/>
    </source>
</evidence>
<evidence type="ECO:0000256" key="1">
    <source>
        <dbReference type="SAM" id="Coils"/>
    </source>
</evidence>
<keyword evidence="4" id="KW-1185">Reference proteome</keyword>
<keyword evidence="1" id="KW-0175">Coiled coil</keyword>
<feature type="coiled-coil region" evidence="1">
    <location>
        <begin position="243"/>
        <end position="291"/>
    </location>
</feature>
<gene>
    <name evidence="3" type="ORF">AV274_2338</name>
</gene>
<evidence type="ECO:0000313" key="4">
    <source>
        <dbReference type="Proteomes" id="UP000078348"/>
    </source>
</evidence>
<dbReference type="InterPro" id="IPR036915">
    <property type="entry name" value="Cyclin-like_sf"/>
</dbReference>
<dbReference type="GO" id="GO:0019901">
    <property type="term" value="F:protein kinase binding"/>
    <property type="evidence" value="ECO:0007669"/>
    <property type="project" value="InterPro"/>
</dbReference>
<protein>
    <submittedName>
        <fullName evidence="3">Cyclin-U4-2</fullName>
    </submittedName>
</protein>
<dbReference type="EMBL" id="LXWW01000107">
    <property type="protein sequence ID" value="OAO15929.1"/>
    <property type="molecule type" value="Genomic_DNA"/>
</dbReference>
<feature type="coiled-coil region" evidence="1">
    <location>
        <begin position="322"/>
        <end position="470"/>
    </location>
</feature>
<organism evidence="3 4">
    <name type="scientific">Blastocystis sp. subtype 1 (strain ATCC 50177 / NandII)</name>
    <dbReference type="NCBI Taxonomy" id="478820"/>
    <lineage>
        <taxon>Eukaryota</taxon>
        <taxon>Sar</taxon>
        <taxon>Stramenopiles</taxon>
        <taxon>Bigyra</taxon>
        <taxon>Opalozoa</taxon>
        <taxon>Opalinata</taxon>
        <taxon>Blastocystidae</taxon>
        <taxon>Blastocystis</taxon>
    </lineage>
</organism>
<feature type="coiled-coil region" evidence="1">
    <location>
        <begin position="169"/>
        <end position="203"/>
    </location>
</feature>
<evidence type="ECO:0000256" key="2">
    <source>
        <dbReference type="SAM" id="MobiDB-lite"/>
    </source>
</evidence>
<accession>A0A196SJ12</accession>
<feature type="compositionally biased region" description="Low complexity" evidence="2">
    <location>
        <begin position="475"/>
        <end position="488"/>
    </location>
</feature>
<dbReference type="Gene3D" id="1.10.472.10">
    <property type="entry name" value="Cyclin-like"/>
    <property type="match status" value="1"/>
</dbReference>
<comment type="caution">
    <text evidence="3">The sequence shown here is derived from an EMBL/GenBank/DDBJ whole genome shotgun (WGS) entry which is preliminary data.</text>
</comment>
<dbReference type="PANTHER" id="PTHR15615:SF108">
    <property type="entry name" value="PROTEIN CNPPD1"/>
    <property type="match status" value="1"/>
</dbReference>
<dbReference type="OrthoDB" id="337735at2759"/>
<sequence length="499" mass="57223">MDSCEKHSLITVLSCILGNVVRQQDEFISVSQITPFTALCEPSISIHDYLERILKYSDCSAECLVLSLIYIDRLIQSGKIPVNSLTVHRVIITSVMIAIKFFDDSFCVNSFYAQIGGVQTEELNNLEMVFLKSINFTLLVTCEDYQKYHNELYLHVRNDELDQMEQSLAQIYKDNITLMTQSLEQYKNEMVVFQKKYDMLREDYQYNLRVIKERDDELRKCDNYVTKMNSVRVFSPKLIPQVISQLRASEKDLQNQVQAVSRQLAEANTRNQELSNSMQAMTASMQRKETEHQAAVAALQQQIETSRRQTEIIRSNVDNEQGARAEARAQQLGRQMAQLQDARNSAAGEVVRLQRVVEEQKNAQATQAAQVQELTARCQLLEKQAQTQSATVEELKRQLALQQQSAAKQLQEVIEAQKTEMQRQSVVYERQVEAIRQEMNRVKEHEKQRVASIKAKMTTAQNDLQTLTRTFRISTPYPSAAPTPAQYPIGGLPGQTMRF</sequence>
<dbReference type="InterPro" id="IPR013922">
    <property type="entry name" value="Cyclin_PHO80-like"/>
</dbReference>
<name>A0A196SJ12_BLAHN</name>
<dbReference type="PANTHER" id="PTHR15615">
    <property type="match status" value="1"/>
</dbReference>
<dbReference type="STRING" id="478820.A0A196SJ12"/>
<dbReference type="AlphaFoldDB" id="A0A196SJ12"/>
<dbReference type="Proteomes" id="UP000078348">
    <property type="component" value="Unassembled WGS sequence"/>
</dbReference>
<reference evidence="3 4" key="1">
    <citation type="submission" date="2016-05" db="EMBL/GenBank/DDBJ databases">
        <title>Nuclear genome of Blastocystis sp. subtype 1 NandII.</title>
        <authorList>
            <person name="Gentekaki E."/>
            <person name="Curtis B."/>
            <person name="Stairs C."/>
            <person name="Eme L."/>
            <person name="Herman E."/>
            <person name="Klimes V."/>
            <person name="Arias M.C."/>
            <person name="Elias M."/>
            <person name="Hilliou F."/>
            <person name="Klute M."/>
            <person name="Malik S.-B."/>
            <person name="Pightling A."/>
            <person name="Rachubinski R."/>
            <person name="Salas D."/>
            <person name="Schlacht A."/>
            <person name="Suga H."/>
            <person name="Archibald J."/>
            <person name="Ball S.G."/>
            <person name="Clark G."/>
            <person name="Dacks J."/>
            <person name="Van Der Giezen M."/>
            <person name="Tsaousis A."/>
            <person name="Roger A."/>
        </authorList>
    </citation>
    <scope>NUCLEOTIDE SEQUENCE [LARGE SCALE GENOMIC DNA]</scope>
    <source>
        <strain evidence="4">ATCC 50177 / NandII</strain>
    </source>
</reference>
<dbReference type="CDD" id="cd20558">
    <property type="entry name" value="CYCLIN_ScPCL7-like"/>
    <property type="match status" value="1"/>
</dbReference>
<feature type="region of interest" description="Disordered" evidence="2">
    <location>
        <begin position="475"/>
        <end position="499"/>
    </location>
</feature>
<proteinExistence type="predicted"/>